<accession>A0ABY1VQ23</accession>
<dbReference type="CDD" id="cd06664">
    <property type="entry name" value="IscU_like"/>
    <property type="match status" value="1"/>
</dbReference>
<sequence length="155" mass="16643">MNELDQLYQQVILDHSRERHGEGLPQAPQGSSHQVNPTCGDEVDLAVRVEDGKLVAVGWKGEGCSISQASISVMHDLVDGADLETIAHLDALFSQLMHSRGRGVDEAVLDELEDAAAFEGVSKYPNRVKCALLGWMALKDALAKAGIALPQAEQA</sequence>
<gene>
    <name evidence="2" type="primary">nifU</name>
    <name evidence="2" type="ORF">NCTC11535_01864</name>
</gene>
<name>A0ABY1VQ23_9ACTO</name>
<dbReference type="Proteomes" id="UP000250006">
    <property type="component" value="Unassembled WGS sequence"/>
</dbReference>
<dbReference type="PANTHER" id="PTHR10093">
    <property type="entry name" value="IRON-SULFUR CLUSTER ASSEMBLY ENZYME NIFU HOMOLOG"/>
    <property type="match status" value="1"/>
</dbReference>
<dbReference type="Pfam" id="PF01592">
    <property type="entry name" value="NifU_N"/>
    <property type="match status" value="1"/>
</dbReference>
<evidence type="ECO:0000259" key="1">
    <source>
        <dbReference type="Pfam" id="PF01592"/>
    </source>
</evidence>
<evidence type="ECO:0000313" key="3">
    <source>
        <dbReference type="Proteomes" id="UP000250006"/>
    </source>
</evidence>
<comment type="caution">
    <text evidence="2">The sequence shown here is derived from an EMBL/GenBank/DDBJ whole genome shotgun (WGS) entry which is preliminary data.</text>
</comment>
<dbReference type="EMBL" id="UAPQ01000009">
    <property type="protein sequence ID" value="SPT54160.1"/>
    <property type="molecule type" value="Genomic_DNA"/>
</dbReference>
<dbReference type="SUPFAM" id="SSF82649">
    <property type="entry name" value="SufE/NifU"/>
    <property type="match status" value="1"/>
</dbReference>
<keyword evidence="3" id="KW-1185">Reference proteome</keyword>
<dbReference type="InterPro" id="IPR002871">
    <property type="entry name" value="NIF_FeS_clus_asmbl_NifU_N"/>
</dbReference>
<organism evidence="2 3">
    <name type="scientific">Actinomyces bovis</name>
    <dbReference type="NCBI Taxonomy" id="1658"/>
    <lineage>
        <taxon>Bacteria</taxon>
        <taxon>Bacillati</taxon>
        <taxon>Actinomycetota</taxon>
        <taxon>Actinomycetes</taxon>
        <taxon>Actinomycetales</taxon>
        <taxon>Actinomycetaceae</taxon>
        <taxon>Actinomyces</taxon>
    </lineage>
</organism>
<reference evidence="2 3" key="1">
    <citation type="submission" date="2018-06" db="EMBL/GenBank/DDBJ databases">
        <authorList>
            <consortium name="Pathogen Informatics"/>
            <person name="Doyle S."/>
        </authorList>
    </citation>
    <scope>NUCLEOTIDE SEQUENCE [LARGE SCALE GENOMIC DNA]</scope>
    <source>
        <strain evidence="2 3">NCTC11535</strain>
    </source>
</reference>
<evidence type="ECO:0000313" key="2">
    <source>
        <dbReference type="EMBL" id="SPT54160.1"/>
    </source>
</evidence>
<dbReference type="NCBIfam" id="TIGR01994">
    <property type="entry name" value="SUF_scaf_2"/>
    <property type="match status" value="1"/>
</dbReference>
<proteinExistence type="predicted"/>
<dbReference type="Gene3D" id="3.90.1010.10">
    <property type="match status" value="1"/>
</dbReference>
<feature type="domain" description="NIF system FeS cluster assembly NifU N-terminal" evidence="1">
    <location>
        <begin position="8"/>
        <end position="130"/>
    </location>
</feature>
<dbReference type="RefSeq" id="WP_111837055.1">
    <property type="nucleotide sequence ID" value="NZ_UAPQ01000009.1"/>
</dbReference>
<protein>
    <submittedName>
        <fullName evidence="2">NifU-like protein</fullName>
    </submittedName>
</protein>